<reference evidence="4" key="1">
    <citation type="submission" date="2020-10" db="EMBL/GenBank/DDBJ databases">
        <authorList>
            <person name="Gilroy R."/>
        </authorList>
    </citation>
    <scope>NUCLEOTIDE SEQUENCE</scope>
    <source>
        <strain evidence="4">CHK123-3438</strain>
    </source>
</reference>
<dbReference type="InterPro" id="IPR023365">
    <property type="entry name" value="Sortase_dom-sf"/>
</dbReference>
<dbReference type="PROSITE" id="PS51257">
    <property type="entry name" value="PROKAR_LIPOPROTEIN"/>
    <property type="match status" value="1"/>
</dbReference>
<proteinExistence type="predicted"/>
<dbReference type="AlphaFoldDB" id="A0A9D1GKD0"/>
<dbReference type="Proteomes" id="UP000886860">
    <property type="component" value="Unassembled WGS sequence"/>
</dbReference>
<evidence type="ECO:0000256" key="3">
    <source>
        <dbReference type="SAM" id="MobiDB-lite"/>
    </source>
</evidence>
<feature type="compositionally biased region" description="Low complexity" evidence="3">
    <location>
        <begin position="295"/>
        <end position="304"/>
    </location>
</feature>
<dbReference type="EC" id="3.4.22.71" evidence="4"/>
<accession>A0A9D1GKD0</accession>
<dbReference type="SUPFAM" id="SSF63817">
    <property type="entry name" value="Sortase"/>
    <property type="match status" value="1"/>
</dbReference>
<sequence>MKKGRKRLYDVLFALCILVFVGSGCMLVQKIAAQKKNDSRLEDLSSLVTEQLETEAPSAADDGEEEETQEHIPTPEEIRAAREARLAGYQKVKELNSDMVGWVKIEGTKIDYPVLQSLDSPNFYLTHDFDKNRSAYGAPYVAEECDLTQNCPNILVYGHHMKNGSMFAALDGYLDKSFYEEHPIVQFDTLDSYGDYQVMAVFTMSAVDQDNPLYTWISAGNEEAFNSYVSYIKEQSVYDTGVDAQWGDHLLSLITCEYTHQDGRLIVVAKKIEEEADTEEMAGTEDAAAAEKEGTAPAKEAGEE</sequence>
<dbReference type="EMBL" id="DVKS01000164">
    <property type="protein sequence ID" value="HIT42346.1"/>
    <property type="molecule type" value="Genomic_DNA"/>
</dbReference>
<comment type="caution">
    <text evidence="4">The sequence shown here is derived from an EMBL/GenBank/DDBJ whole genome shotgun (WGS) entry which is preliminary data.</text>
</comment>
<dbReference type="GO" id="GO:0016787">
    <property type="term" value="F:hydrolase activity"/>
    <property type="evidence" value="ECO:0007669"/>
    <property type="project" value="UniProtKB-KW"/>
</dbReference>
<dbReference type="InterPro" id="IPR009835">
    <property type="entry name" value="SrtB"/>
</dbReference>
<dbReference type="InterPro" id="IPR005754">
    <property type="entry name" value="Sortase"/>
</dbReference>
<feature type="region of interest" description="Disordered" evidence="3">
    <location>
        <begin position="53"/>
        <end position="75"/>
    </location>
</feature>
<protein>
    <submittedName>
        <fullName evidence="4">Class B sortase</fullName>
        <ecNumber evidence="4">3.4.22.71</ecNumber>
    </submittedName>
</protein>
<organism evidence="4 5">
    <name type="scientific">Candidatus Caccovicinus merdipullorum</name>
    <dbReference type="NCBI Taxonomy" id="2840724"/>
    <lineage>
        <taxon>Bacteria</taxon>
        <taxon>Bacillati</taxon>
        <taxon>Bacillota</taxon>
        <taxon>Clostridia</taxon>
        <taxon>Eubacteriales</taxon>
        <taxon>Candidatus Caccovicinus</taxon>
    </lineage>
</organism>
<evidence type="ECO:0000313" key="4">
    <source>
        <dbReference type="EMBL" id="HIT42346.1"/>
    </source>
</evidence>
<dbReference type="NCBIfam" id="TIGR03064">
    <property type="entry name" value="sortase_srtB"/>
    <property type="match status" value="1"/>
</dbReference>
<keyword evidence="1 4" id="KW-0378">Hydrolase</keyword>
<dbReference type="Gene3D" id="2.40.260.10">
    <property type="entry name" value="Sortase"/>
    <property type="match status" value="1"/>
</dbReference>
<dbReference type="Pfam" id="PF04203">
    <property type="entry name" value="Sortase"/>
    <property type="match status" value="1"/>
</dbReference>
<feature type="active site" description="Acyl-thioester intermediate" evidence="2">
    <location>
        <position position="256"/>
    </location>
</feature>
<feature type="region of interest" description="Disordered" evidence="3">
    <location>
        <begin position="277"/>
        <end position="304"/>
    </location>
</feature>
<dbReference type="CDD" id="cd05826">
    <property type="entry name" value="Sortase_B"/>
    <property type="match status" value="1"/>
</dbReference>
<reference evidence="4" key="2">
    <citation type="journal article" date="2021" name="PeerJ">
        <title>Extensive microbial diversity within the chicken gut microbiome revealed by metagenomics and culture.</title>
        <authorList>
            <person name="Gilroy R."/>
            <person name="Ravi A."/>
            <person name="Getino M."/>
            <person name="Pursley I."/>
            <person name="Horton D.L."/>
            <person name="Alikhan N.F."/>
            <person name="Baker D."/>
            <person name="Gharbi K."/>
            <person name="Hall N."/>
            <person name="Watson M."/>
            <person name="Adriaenssens E.M."/>
            <person name="Foster-Nyarko E."/>
            <person name="Jarju S."/>
            <person name="Secka A."/>
            <person name="Antonio M."/>
            <person name="Oren A."/>
            <person name="Chaudhuri R.R."/>
            <person name="La Ragione R."/>
            <person name="Hildebrand F."/>
            <person name="Pallen M.J."/>
        </authorList>
    </citation>
    <scope>NUCLEOTIDE SEQUENCE</scope>
    <source>
        <strain evidence="4">CHK123-3438</strain>
    </source>
</reference>
<evidence type="ECO:0000313" key="5">
    <source>
        <dbReference type="Proteomes" id="UP000886860"/>
    </source>
</evidence>
<evidence type="ECO:0000256" key="2">
    <source>
        <dbReference type="PIRSR" id="PIRSR605754-1"/>
    </source>
</evidence>
<gene>
    <name evidence="4" type="primary">srtB</name>
    <name evidence="4" type="ORF">IAB60_09700</name>
</gene>
<name>A0A9D1GKD0_9FIRM</name>
<feature type="active site" description="Proton donor/acceptor" evidence="2">
    <location>
        <position position="159"/>
    </location>
</feature>
<evidence type="ECO:0000256" key="1">
    <source>
        <dbReference type="ARBA" id="ARBA00022801"/>
    </source>
</evidence>